<keyword evidence="3" id="KW-1185">Reference proteome</keyword>
<gene>
    <name evidence="2" type="ORF">CLV91_0288</name>
</gene>
<dbReference type="Proteomes" id="UP000269412">
    <property type="component" value="Unassembled WGS sequence"/>
</dbReference>
<evidence type="ECO:0000256" key="1">
    <source>
        <dbReference type="SAM" id="SignalP"/>
    </source>
</evidence>
<dbReference type="OrthoDB" id="1449138at2"/>
<dbReference type="EMBL" id="RBIQ01000007">
    <property type="protein sequence ID" value="RKR14213.1"/>
    <property type="molecule type" value="Genomic_DNA"/>
</dbReference>
<organism evidence="2 3">
    <name type="scientific">Maribacter vaceletii</name>
    <dbReference type="NCBI Taxonomy" id="1206816"/>
    <lineage>
        <taxon>Bacteria</taxon>
        <taxon>Pseudomonadati</taxon>
        <taxon>Bacteroidota</taxon>
        <taxon>Flavobacteriia</taxon>
        <taxon>Flavobacteriales</taxon>
        <taxon>Flavobacteriaceae</taxon>
        <taxon>Maribacter</taxon>
    </lineage>
</organism>
<keyword evidence="1" id="KW-0732">Signal</keyword>
<dbReference type="RefSeq" id="WP_121063238.1">
    <property type="nucleotide sequence ID" value="NZ_RBIQ01000007.1"/>
</dbReference>
<evidence type="ECO:0000313" key="3">
    <source>
        <dbReference type="Proteomes" id="UP000269412"/>
    </source>
</evidence>
<feature type="chain" id="PRO_5019806026" evidence="1">
    <location>
        <begin position="29"/>
        <end position="110"/>
    </location>
</feature>
<comment type="caution">
    <text evidence="2">The sequence shown here is derived from an EMBL/GenBank/DDBJ whole genome shotgun (WGS) entry which is preliminary data.</text>
</comment>
<accession>A0A495ECC8</accession>
<reference evidence="2 3" key="1">
    <citation type="submission" date="2018-10" db="EMBL/GenBank/DDBJ databases">
        <title>Genomic Encyclopedia of Archaeal and Bacterial Type Strains, Phase II (KMG-II): from individual species to whole genera.</title>
        <authorList>
            <person name="Goeker M."/>
        </authorList>
    </citation>
    <scope>NUCLEOTIDE SEQUENCE [LARGE SCALE GENOMIC DNA]</scope>
    <source>
        <strain evidence="2 3">DSM 25230</strain>
    </source>
</reference>
<feature type="signal peptide" evidence="1">
    <location>
        <begin position="1"/>
        <end position="28"/>
    </location>
</feature>
<sequence>MTARTKKSKAFLSLVLLGLLLLPTAVQFIHTLDAHNHFECTEKSVHIHKKVVECNICDFHFFSFSYDIYEYSDLAKTLTPSKLVASLRVIVLTTFINNNTSLRGPPQFLA</sequence>
<protein>
    <submittedName>
        <fullName evidence="2">Uncharacterized protein</fullName>
    </submittedName>
</protein>
<proteinExistence type="predicted"/>
<dbReference type="AlphaFoldDB" id="A0A495ECC8"/>
<evidence type="ECO:0000313" key="2">
    <source>
        <dbReference type="EMBL" id="RKR14213.1"/>
    </source>
</evidence>
<name>A0A495ECC8_9FLAO</name>